<accession>A0ABQ4UT65</accession>
<keyword evidence="2" id="KW-1185">Reference proteome</keyword>
<reference evidence="1" key="1">
    <citation type="journal article" date="2021" name="Front. Microbiol.">
        <title>Comprehensive Comparative Genomics and Phenotyping of Methylobacterium Species.</title>
        <authorList>
            <person name="Alessa O."/>
            <person name="Ogura Y."/>
            <person name="Fujitani Y."/>
            <person name="Takami H."/>
            <person name="Hayashi T."/>
            <person name="Sahin N."/>
            <person name="Tani A."/>
        </authorList>
    </citation>
    <scope>NUCLEOTIDE SEQUENCE</scope>
    <source>
        <strain evidence="1">DSM 14458</strain>
    </source>
</reference>
<gene>
    <name evidence="1" type="ORF">BGCPKDLD_1144</name>
</gene>
<sequence length="100" mass="11308">MPDGKTAKAAIRGTDWATLRAMPEDDIERIAADDVDNPATDESHWSGATVGLPIGKTSIHANFDRDVVEFFERGGRGYQTRMNAVLRRYMEEQRDKKPER</sequence>
<dbReference type="Proteomes" id="UP001055093">
    <property type="component" value="Unassembled WGS sequence"/>
</dbReference>
<evidence type="ECO:0000313" key="1">
    <source>
        <dbReference type="EMBL" id="GJE74573.1"/>
    </source>
</evidence>
<dbReference type="EMBL" id="BPRE01000003">
    <property type="protein sequence ID" value="GJE74573.1"/>
    <property type="molecule type" value="Genomic_DNA"/>
</dbReference>
<comment type="caution">
    <text evidence="1">The sequence shown here is derived from an EMBL/GenBank/DDBJ whole genome shotgun (WGS) entry which is preliminary data.</text>
</comment>
<protein>
    <recommendedName>
        <fullName evidence="3">BrnA antitoxin of type II toxin-antitoxin system</fullName>
    </recommendedName>
</protein>
<organism evidence="1 2">
    <name type="scientific">Methylorubrum suomiense</name>
    <dbReference type="NCBI Taxonomy" id="144191"/>
    <lineage>
        <taxon>Bacteria</taxon>
        <taxon>Pseudomonadati</taxon>
        <taxon>Pseudomonadota</taxon>
        <taxon>Alphaproteobacteria</taxon>
        <taxon>Hyphomicrobiales</taxon>
        <taxon>Methylobacteriaceae</taxon>
        <taxon>Methylorubrum</taxon>
    </lineage>
</organism>
<reference evidence="1" key="2">
    <citation type="submission" date="2021-08" db="EMBL/GenBank/DDBJ databases">
        <authorList>
            <person name="Tani A."/>
            <person name="Ola A."/>
            <person name="Ogura Y."/>
            <person name="Katsura K."/>
            <person name="Hayashi T."/>
        </authorList>
    </citation>
    <scope>NUCLEOTIDE SEQUENCE</scope>
    <source>
        <strain evidence="1">DSM 14458</strain>
    </source>
</reference>
<dbReference type="RefSeq" id="WP_137830918.1">
    <property type="nucleotide sequence ID" value="NZ_BPRE01000003.1"/>
</dbReference>
<name>A0ABQ4UT65_9HYPH</name>
<proteinExistence type="predicted"/>
<dbReference type="Pfam" id="PF14384">
    <property type="entry name" value="BrnA_antitoxin"/>
    <property type="match status" value="1"/>
</dbReference>
<evidence type="ECO:0008006" key="3">
    <source>
        <dbReference type="Google" id="ProtNLM"/>
    </source>
</evidence>
<dbReference type="InterPro" id="IPR025528">
    <property type="entry name" value="BrnA_antitoxin"/>
</dbReference>
<evidence type="ECO:0000313" key="2">
    <source>
        <dbReference type="Proteomes" id="UP001055093"/>
    </source>
</evidence>